<accession>A0A0F9CUF8</accession>
<protein>
    <recommendedName>
        <fullName evidence="2">Gfo/Idh/MocA-like oxidoreductase N-terminal domain-containing protein</fullName>
    </recommendedName>
</protein>
<dbReference type="AlphaFoldDB" id="A0A0F9CUF8"/>
<dbReference type="GO" id="GO:0016491">
    <property type="term" value="F:oxidoreductase activity"/>
    <property type="evidence" value="ECO:0007669"/>
    <property type="project" value="UniProtKB-KW"/>
</dbReference>
<dbReference type="PANTHER" id="PTHR43818:SF11">
    <property type="entry name" value="BCDNA.GH03377"/>
    <property type="match status" value="1"/>
</dbReference>
<dbReference type="Pfam" id="PF01408">
    <property type="entry name" value="GFO_IDH_MocA"/>
    <property type="match status" value="1"/>
</dbReference>
<comment type="caution">
    <text evidence="3">The sequence shown here is derived from an EMBL/GenBank/DDBJ whole genome shotgun (WGS) entry which is preliminary data.</text>
</comment>
<evidence type="ECO:0000313" key="3">
    <source>
        <dbReference type="EMBL" id="KKL09331.1"/>
    </source>
</evidence>
<feature type="non-terminal residue" evidence="3">
    <location>
        <position position="276"/>
    </location>
</feature>
<dbReference type="Gene3D" id="3.40.50.720">
    <property type="entry name" value="NAD(P)-binding Rossmann-like Domain"/>
    <property type="match status" value="1"/>
</dbReference>
<reference evidence="3" key="1">
    <citation type="journal article" date="2015" name="Nature">
        <title>Complex archaea that bridge the gap between prokaryotes and eukaryotes.</title>
        <authorList>
            <person name="Spang A."/>
            <person name="Saw J.H."/>
            <person name="Jorgensen S.L."/>
            <person name="Zaremba-Niedzwiedzka K."/>
            <person name="Martijn J."/>
            <person name="Lind A.E."/>
            <person name="van Eijk R."/>
            <person name="Schleper C."/>
            <person name="Guy L."/>
            <person name="Ettema T.J."/>
        </authorList>
    </citation>
    <scope>NUCLEOTIDE SEQUENCE</scope>
</reference>
<dbReference type="SUPFAM" id="SSF51735">
    <property type="entry name" value="NAD(P)-binding Rossmann-fold domains"/>
    <property type="match status" value="1"/>
</dbReference>
<organism evidence="3">
    <name type="scientific">marine sediment metagenome</name>
    <dbReference type="NCBI Taxonomy" id="412755"/>
    <lineage>
        <taxon>unclassified sequences</taxon>
        <taxon>metagenomes</taxon>
        <taxon>ecological metagenomes</taxon>
    </lineage>
</organism>
<dbReference type="InterPro" id="IPR036291">
    <property type="entry name" value="NAD(P)-bd_dom_sf"/>
</dbReference>
<name>A0A0F9CUF8_9ZZZZ</name>
<dbReference type="GO" id="GO:0000166">
    <property type="term" value="F:nucleotide binding"/>
    <property type="evidence" value="ECO:0007669"/>
    <property type="project" value="InterPro"/>
</dbReference>
<gene>
    <name evidence="3" type="ORF">LCGC14_2566940</name>
</gene>
<dbReference type="InterPro" id="IPR000683">
    <property type="entry name" value="Gfo/Idh/MocA-like_OxRdtase_N"/>
</dbReference>
<proteinExistence type="predicted"/>
<dbReference type="EMBL" id="LAZR01042527">
    <property type="protein sequence ID" value="KKL09331.1"/>
    <property type="molecule type" value="Genomic_DNA"/>
</dbReference>
<evidence type="ECO:0000256" key="1">
    <source>
        <dbReference type="ARBA" id="ARBA00023002"/>
    </source>
</evidence>
<dbReference type="InterPro" id="IPR050463">
    <property type="entry name" value="Gfo/Idh/MocA_oxidrdct_glycsds"/>
</dbReference>
<feature type="domain" description="Gfo/Idh/MocA-like oxidoreductase N-terminal" evidence="2">
    <location>
        <begin position="5"/>
        <end position="113"/>
    </location>
</feature>
<evidence type="ECO:0000259" key="2">
    <source>
        <dbReference type="Pfam" id="PF01408"/>
    </source>
</evidence>
<keyword evidence="1" id="KW-0560">Oxidoreductase</keyword>
<sequence length="276" mass="30410">MKDEIRIGIIGAGANTKLRHIPNLQAIDGVKVVGVCNRSRDSSQKVATEFGIPNIYKNWQEVILDGKVDAIVIGTWPYLHCPATLSALEGGKHVLVEARMGMNADEARKMLGASVGHPELVTQVVPSPMTLEVDETIRRHIHDGLLGRLLVIEVRDGGGWLDPDAPMHWREDIEFSGLNTLTLGILYEAISQNSESPLPEIGINLAVNRLSFVKMLPGASVIESDAEEFRKSHEKCNLPGNRHAGRGLPRCCDFPRRLRRGRDLRSAGALRSARRL</sequence>
<dbReference type="Gene3D" id="3.30.360.10">
    <property type="entry name" value="Dihydrodipicolinate Reductase, domain 2"/>
    <property type="match status" value="1"/>
</dbReference>
<dbReference type="PANTHER" id="PTHR43818">
    <property type="entry name" value="BCDNA.GH03377"/>
    <property type="match status" value="1"/>
</dbReference>